<sequence>DGGRSRGNAADCRGTPPRHPDPEAKDLPPKRRGFVRGRL</sequence>
<proteinExistence type="predicted"/>
<feature type="non-terminal residue" evidence="2">
    <location>
        <position position="1"/>
    </location>
</feature>
<feature type="region of interest" description="Disordered" evidence="1">
    <location>
        <begin position="1"/>
        <end position="39"/>
    </location>
</feature>
<reference evidence="2" key="1">
    <citation type="submission" date="2020-02" db="EMBL/GenBank/DDBJ databases">
        <authorList>
            <person name="Meier V. D."/>
        </authorList>
    </citation>
    <scope>NUCLEOTIDE SEQUENCE</scope>
    <source>
        <strain evidence="2">AVDCRST_MAG59</strain>
    </source>
</reference>
<feature type="non-terminal residue" evidence="2">
    <location>
        <position position="39"/>
    </location>
</feature>
<feature type="compositionally biased region" description="Basic residues" evidence="1">
    <location>
        <begin position="30"/>
        <end position="39"/>
    </location>
</feature>
<accession>A0A6J4U2B1</accession>
<name>A0A6J4U2B1_9BACT</name>
<organism evidence="2">
    <name type="scientific">uncultured Thermomicrobiales bacterium</name>
    <dbReference type="NCBI Taxonomy" id="1645740"/>
    <lineage>
        <taxon>Bacteria</taxon>
        <taxon>Pseudomonadati</taxon>
        <taxon>Thermomicrobiota</taxon>
        <taxon>Thermomicrobia</taxon>
        <taxon>Thermomicrobiales</taxon>
        <taxon>environmental samples</taxon>
    </lineage>
</organism>
<evidence type="ECO:0000256" key="1">
    <source>
        <dbReference type="SAM" id="MobiDB-lite"/>
    </source>
</evidence>
<protein>
    <submittedName>
        <fullName evidence="2">Uncharacterized protein</fullName>
    </submittedName>
</protein>
<feature type="compositionally biased region" description="Basic and acidic residues" evidence="1">
    <location>
        <begin position="18"/>
        <end position="29"/>
    </location>
</feature>
<dbReference type="AlphaFoldDB" id="A0A6J4U2B1"/>
<gene>
    <name evidence="2" type="ORF">AVDCRST_MAG59-610</name>
</gene>
<evidence type="ECO:0000313" key="2">
    <source>
        <dbReference type="EMBL" id="CAA9538811.1"/>
    </source>
</evidence>
<dbReference type="EMBL" id="CADCWF010000029">
    <property type="protein sequence ID" value="CAA9538811.1"/>
    <property type="molecule type" value="Genomic_DNA"/>
</dbReference>